<dbReference type="GO" id="GO:0004984">
    <property type="term" value="F:olfactory receptor activity"/>
    <property type="evidence" value="ECO:0007669"/>
    <property type="project" value="TreeGrafter"/>
</dbReference>
<dbReference type="SUPFAM" id="SSF81321">
    <property type="entry name" value="Family A G protein-coupled receptor-like"/>
    <property type="match status" value="1"/>
</dbReference>
<feature type="transmembrane region" description="Helical" evidence="5">
    <location>
        <begin position="215"/>
        <end position="234"/>
    </location>
</feature>
<evidence type="ECO:0000256" key="4">
    <source>
        <dbReference type="ARBA" id="ARBA00023136"/>
    </source>
</evidence>
<dbReference type="PANTHER" id="PTHR26451:SF886">
    <property type="entry name" value="GROWTH HORMONE SECRETAGOGUE RECEPTOR TYPE 1-LIKE-RELATED"/>
    <property type="match status" value="1"/>
</dbReference>
<keyword evidence="2 5" id="KW-0812">Transmembrane</keyword>
<dbReference type="Pfam" id="PF00001">
    <property type="entry name" value="7tm_1"/>
    <property type="match status" value="1"/>
</dbReference>
<reference evidence="7" key="1">
    <citation type="submission" date="2025-08" db="UniProtKB">
        <authorList>
            <consortium name="Ensembl"/>
        </authorList>
    </citation>
    <scope>IDENTIFICATION</scope>
</reference>
<dbReference type="FunFam" id="1.20.1070.10:FF:000096">
    <property type="entry name" value="Odorant receptor 131-2"/>
    <property type="match status" value="1"/>
</dbReference>
<feature type="transmembrane region" description="Helical" evidence="5">
    <location>
        <begin position="44"/>
        <end position="67"/>
    </location>
</feature>
<feature type="transmembrane region" description="Helical" evidence="5">
    <location>
        <begin position="121"/>
        <end position="148"/>
    </location>
</feature>
<evidence type="ECO:0000313" key="8">
    <source>
        <dbReference type="Proteomes" id="UP000261540"/>
    </source>
</evidence>
<accession>A0A3B3QHD7</accession>
<dbReference type="InterPro" id="IPR000276">
    <property type="entry name" value="GPCR_Rhodpsn"/>
</dbReference>
<dbReference type="GO" id="GO:0005549">
    <property type="term" value="F:odorant binding"/>
    <property type="evidence" value="ECO:0007669"/>
    <property type="project" value="TreeGrafter"/>
</dbReference>
<dbReference type="PROSITE" id="PS50262">
    <property type="entry name" value="G_PROTEIN_RECEP_F1_2"/>
    <property type="match status" value="1"/>
</dbReference>
<dbReference type="GO" id="GO:0004930">
    <property type="term" value="F:G protein-coupled receptor activity"/>
    <property type="evidence" value="ECO:0007669"/>
    <property type="project" value="InterPro"/>
</dbReference>
<feature type="domain" description="G-protein coupled receptors family 1 profile" evidence="6">
    <location>
        <begin position="23"/>
        <end position="272"/>
    </location>
</feature>
<evidence type="ECO:0000256" key="5">
    <source>
        <dbReference type="SAM" id="Phobius"/>
    </source>
</evidence>
<reference evidence="7" key="2">
    <citation type="submission" date="2025-09" db="UniProtKB">
        <authorList>
            <consortium name="Ensembl"/>
        </authorList>
    </citation>
    <scope>IDENTIFICATION</scope>
</reference>
<evidence type="ECO:0000256" key="2">
    <source>
        <dbReference type="ARBA" id="ARBA00022692"/>
    </source>
</evidence>
<dbReference type="PANTHER" id="PTHR26451">
    <property type="entry name" value="G_PROTEIN_RECEP_F1_2 DOMAIN-CONTAINING PROTEIN"/>
    <property type="match status" value="1"/>
</dbReference>
<dbReference type="Ensembl" id="ENSPKIT00000028992.1">
    <property type="protein sequence ID" value="ENSPKIP00000005000.1"/>
    <property type="gene ID" value="ENSPKIG00000021853.1"/>
</dbReference>
<protein>
    <submittedName>
        <fullName evidence="7">Olfactory receptor 1571-like</fullName>
    </submittedName>
</protein>
<keyword evidence="4 5" id="KW-0472">Membrane</keyword>
<evidence type="ECO:0000256" key="1">
    <source>
        <dbReference type="ARBA" id="ARBA00004370"/>
    </source>
</evidence>
<evidence type="ECO:0000256" key="3">
    <source>
        <dbReference type="ARBA" id="ARBA00022989"/>
    </source>
</evidence>
<feature type="transmembrane region" description="Helical" evidence="5">
    <location>
        <begin position="79"/>
        <end position="101"/>
    </location>
</feature>
<evidence type="ECO:0000313" key="7">
    <source>
        <dbReference type="Ensembl" id="ENSPKIP00000005000.1"/>
    </source>
</evidence>
<proteinExistence type="predicted"/>
<dbReference type="InterPro" id="IPR017452">
    <property type="entry name" value="GPCR_Rhodpsn_7TM"/>
</dbReference>
<organism evidence="7 8">
    <name type="scientific">Paramormyrops kingsleyae</name>
    <dbReference type="NCBI Taxonomy" id="1676925"/>
    <lineage>
        <taxon>Eukaryota</taxon>
        <taxon>Metazoa</taxon>
        <taxon>Chordata</taxon>
        <taxon>Craniata</taxon>
        <taxon>Vertebrata</taxon>
        <taxon>Euteleostomi</taxon>
        <taxon>Actinopterygii</taxon>
        <taxon>Neopterygii</taxon>
        <taxon>Teleostei</taxon>
        <taxon>Osteoglossocephala</taxon>
        <taxon>Osteoglossomorpha</taxon>
        <taxon>Osteoglossiformes</taxon>
        <taxon>Mormyridae</taxon>
        <taxon>Paramormyrops</taxon>
    </lineage>
</organism>
<dbReference type="CDD" id="cd00637">
    <property type="entry name" value="7tm_classA_rhodopsin-like"/>
    <property type="match status" value="1"/>
</dbReference>
<name>A0A3B3QHD7_9TELE</name>
<dbReference type="Proteomes" id="UP000261540">
    <property type="component" value="Unplaced"/>
</dbReference>
<dbReference type="GeneTree" id="ENSGT00940000163324"/>
<feature type="transmembrane region" description="Helical" evidence="5">
    <location>
        <begin position="172"/>
        <end position="194"/>
    </location>
</feature>
<sequence length="311" mass="34921">CNGLRFMADVIIIQVLVGIFLYINGLMIFTFFMKEAFRTDTRYILFAHMLFVDSSVMVATNLAVLFMHYAVVIPFEACIVLNLIMIWLEFCTPLTLVAMCLERYVAVCKPLRHAAISTPRIRVVGLLLIWGLGCVPALVILLSCAALVSVKQLTVRVLCSLNALIVIEWQRYLQIAVFKFYFLLMSMVIAFTYVKVAAAARSASGEDSKSSAKGTRTVALHAIQLLLCLIQLLTPWLEMAVLQISVVIYAKIRIVNFVVFMIAPRCLSPLIYGLRDQNFFQALKHFAIFGLNKKIQPGASRLVSCKRNIPL</sequence>
<comment type="subcellular location">
    <subcellularLocation>
        <location evidence="1">Membrane</location>
    </subcellularLocation>
</comment>
<keyword evidence="3 5" id="KW-1133">Transmembrane helix</keyword>
<evidence type="ECO:0000259" key="6">
    <source>
        <dbReference type="PROSITE" id="PS50262"/>
    </source>
</evidence>
<dbReference type="InterPro" id="IPR052921">
    <property type="entry name" value="GPCR1_Superfamily_Member"/>
</dbReference>
<dbReference type="GO" id="GO:0016020">
    <property type="term" value="C:membrane"/>
    <property type="evidence" value="ECO:0007669"/>
    <property type="project" value="UniProtKB-SubCell"/>
</dbReference>
<feature type="transmembrane region" description="Helical" evidence="5">
    <location>
        <begin position="240"/>
        <end position="263"/>
    </location>
</feature>
<dbReference type="AlphaFoldDB" id="A0A3B3QHD7"/>
<keyword evidence="8" id="KW-1185">Reference proteome</keyword>
<dbReference type="Gene3D" id="1.20.1070.10">
    <property type="entry name" value="Rhodopsin 7-helix transmembrane proteins"/>
    <property type="match status" value="1"/>
</dbReference>
<feature type="transmembrane region" description="Helical" evidence="5">
    <location>
        <begin position="12"/>
        <end position="32"/>
    </location>
</feature>